<name>A0A022KTG6_9MICO</name>
<feature type="transmembrane region" description="Helical" evidence="9">
    <location>
        <begin position="409"/>
        <end position="430"/>
    </location>
</feature>
<feature type="transmembrane region" description="Helical" evidence="9">
    <location>
        <begin position="837"/>
        <end position="855"/>
    </location>
</feature>
<dbReference type="Pfam" id="PF13244">
    <property type="entry name" value="MbhD"/>
    <property type="match status" value="1"/>
</dbReference>
<feature type="compositionally biased region" description="Basic and acidic residues" evidence="8">
    <location>
        <begin position="1001"/>
        <end position="1011"/>
    </location>
</feature>
<proteinExistence type="predicted"/>
<feature type="compositionally biased region" description="Low complexity" evidence="8">
    <location>
        <begin position="961"/>
        <end position="972"/>
    </location>
</feature>
<feature type="compositionally biased region" description="Basic and acidic residues" evidence="8">
    <location>
        <begin position="973"/>
        <end position="988"/>
    </location>
</feature>
<feature type="transmembrane region" description="Helical" evidence="9">
    <location>
        <begin position="270"/>
        <end position="294"/>
    </location>
</feature>
<evidence type="ECO:0000313" key="15">
    <source>
        <dbReference type="Proteomes" id="UP000019754"/>
    </source>
</evidence>
<feature type="transmembrane region" description="Helical" evidence="9">
    <location>
        <begin position="166"/>
        <end position="188"/>
    </location>
</feature>
<dbReference type="Pfam" id="PF04039">
    <property type="entry name" value="MnhB"/>
    <property type="match status" value="1"/>
</dbReference>
<dbReference type="Proteomes" id="UP000019754">
    <property type="component" value="Unassembled WGS sequence"/>
</dbReference>
<feature type="transmembrane region" description="Helical" evidence="9">
    <location>
        <begin position="643"/>
        <end position="662"/>
    </location>
</feature>
<feature type="domain" description="MrpA C-terminal/MbhD" evidence="12">
    <location>
        <begin position="628"/>
        <end position="692"/>
    </location>
</feature>
<evidence type="ECO:0000259" key="11">
    <source>
        <dbReference type="Pfam" id="PF04039"/>
    </source>
</evidence>
<evidence type="ECO:0000259" key="13">
    <source>
        <dbReference type="Pfam" id="PF20501"/>
    </source>
</evidence>
<accession>A0A022KTG6</accession>
<feature type="domain" description="Na+/H+ antiporter MnhB subunit-related protein" evidence="11">
    <location>
        <begin position="835"/>
        <end position="950"/>
    </location>
</feature>
<keyword evidence="2" id="KW-0813">Transport</keyword>
<evidence type="ECO:0000256" key="6">
    <source>
        <dbReference type="ARBA" id="ARBA00023136"/>
    </source>
</evidence>
<feature type="transmembrane region" description="Helical" evidence="9">
    <location>
        <begin position="6"/>
        <end position="23"/>
    </location>
</feature>
<evidence type="ECO:0000256" key="5">
    <source>
        <dbReference type="ARBA" id="ARBA00022989"/>
    </source>
</evidence>
<comment type="subcellular location">
    <subcellularLocation>
        <location evidence="1">Cell membrane</location>
        <topology evidence="1">Multi-pass membrane protein</topology>
    </subcellularLocation>
    <subcellularLocation>
        <location evidence="7">Membrane</location>
        <topology evidence="7">Multi-pass membrane protein</topology>
    </subcellularLocation>
</comment>
<gene>
    <name evidence="14" type="ORF">D641_0109360</name>
</gene>
<feature type="transmembrane region" description="Helical" evidence="9">
    <location>
        <begin position="301"/>
        <end position="319"/>
    </location>
</feature>
<feature type="domain" description="MrpA C-terminal/MbhE" evidence="13">
    <location>
        <begin position="705"/>
        <end position="784"/>
    </location>
</feature>
<keyword evidence="5 9" id="KW-1133">Transmembrane helix</keyword>
<feature type="transmembrane region" description="Helical" evidence="9">
    <location>
        <begin position="893"/>
        <end position="914"/>
    </location>
</feature>
<feature type="transmembrane region" description="Helical" evidence="9">
    <location>
        <begin position="245"/>
        <end position="264"/>
    </location>
</feature>
<keyword evidence="15" id="KW-1185">Reference proteome</keyword>
<evidence type="ECO:0000259" key="12">
    <source>
        <dbReference type="Pfam" id="PF13244"/>
    </source>
</evidence>
<dbReference type="Pfam" id="PF00361">
    <property type="entry name" value="Proton_antipo_M"/>
    <property type="match status" value="1"/>
</dbReference>
<evidence type="ECO:0000256" key="4">
    <source>
        <dbReference type="ARBA" id="ARBA00022692"/>
    </source>
</evidence>
<feature type="domain" description="NADH:quinone oxidoreductase/Mrp antiporter transmembrane" evidence="10">
    <location>
        <begin position="131"/>
        <end position="405"/>
    </location>
</feature>
<evidence type="ECO:0000256" key="3">
    <source>
        <dbReference type="ARBA" id="ARBA00022475"/>
    </source>
</evidence>
<feature type="transmembrane region" description="Helical" evidence="9">
    <location>
        <begin position="136"/>
        <end position="154"/>
    </location>
</feature>
<dbReference type="PRINTS" id="PR01434">
    <property type="entry name" value="NADHDHGNASE5"/>
</dbReference>
<keyword evidence="3" id="KW-1003">Cell membrane</keyword>
<feature type="region of interest" description="Disordered" evidence="8">
    <location>
        <begin position="961"/>
        <end position="1031"/>
    </location>
</feature>
<feature type="transmembrane region" description="Helical" evidence="9">
    <location>
        <begin position="934"/>
        <end position="956"/>
    </location>
</feature>
<dbReference type="Pfam" id="PF20501">
    <property type="entry name" value="MbhE"/>
    <property type="match status" value="1"/>
</dbReference>
<dbReference type="InterPro" id="IPR001750">
    <property type="entry name" value="ND/Mrp_TM"/>
</dbReference>
<keyword evidence="6 9" id="KW-0472">Membrane</keyword>
<dbReference type="EMBL" id="AORC01000010">
    <property type="protein sequence ID" value="EYT49155.1"/>
    <property type="molecule type" value="Genomic_DNA"/>
</dbReference>
<dbReference type="PANTHER" id="PTHR43373:SF1">
    <property type="entry name" value="NA(+)_H(+) ANTIPORTER SUBUNIT A"/>
    <property type="match status" value="1"/>
</dbReference>
<feature type="transmembrane region" description="Helical" evidence="9">
    <location>
        <begin position="30"/>
        <end position="56"/>
    </location>
</feature>
<dbReference type="InterPro" id="IPR046806">
    <property type="entry name" value="MrpA_C/MbhE"/>
</dbReference>
<dbReference type="InterPro" id="IPR050616">
    <property type="entry name" value="CPA3_Na-H_Antiporter_A"/>
</dbReference>
<sequence>MVMVSVLWTVLILGATVALTPVLDKLMGRAACYVLAALYLVAAGALIPASAAVLAGTDDPTTAFSVPWAPEWGVDFALQADGVGIVFSMIALVIGAVVLVYSARYLDPGRQLSFSLVMALFTLSMVTLVLADDLVLLFITWELTSIASFLLIARSGGVGQAASMRTLLITFLGGLSLLTAVSLMVWRLGTTSVSEVLASDVWAPGDGFTTLIALLVAFAACTKSAQFPFHVWLPDAMAAATPVSAYLHAAAVVKAGIFLLLRFSPAFHDVVAWNVVLIVAGLITAFVGGFLALQQPDLKKLMAYSTVSQLGLIVTVIGVGTELAILAAIVHTIAHALFKSGLFMMVGVIDHSVHTRELRRMPAMWRALPATFVVTVLGCMSMAGLPPMLGFVSKESLLTGALDAPGAAWTGWVVALGIAGASVITFAYCAKIVLGAFVDGRDPALDPADDARTDETGAVVRATDARRPEPLLLWPAALPILVGLPLALVVGVLDTPVGRAVESALGIEGADPHLAFWHGLTPELALTSGVIVLGTLIALGRRRILPALEARPFPYDGARVLGAVDRAVEKLAAVLVRPIASDDPMRHLAAIVIAFAAVLLGSLAVVLDDLAPLQPNLNRPIDAVLLVLITAAVLVVCTRRDRIGAAVSLSAVGILATVQILSLGAPDVTLTQLLVESLTIIVIMLVLQRLPRTFVAPGRSGRRGALVPAVLVGLAAGAGTFMFMGRRGRSEVAEYYIANAEEITGGHNIVNVILVEFRALDTLGELSVLGMAGVAIVAVLSSVRDRFIDPGTVEPPAPDADAVERAEHDREPALREAGTAAHRAITSAWSNSAALQLMVRVVAPILAVISALLFWRGHNAPGGGFIAALVGSAIMALLYLSTSSDRQIGPPRVPLHLIGGGIVVALGAGFLGYLKGGFLEPLHGYLFGVHLTTSMIFDVGVYLAVLGLVMIAVNLLGVSGSSSTTPSGVDSGTRAEDAVEGTRERVDEAVEGELPGPLETTRGEELPDRRRVGVRTSHLTSGIRPKEVGRR</sequence>
<feature type="transmembrane region" description="Helical" evidence="9">
    <location>
        <begin position="367"/>
        <end position="389"/>
    </location>
</feature>
<evidence type="ECO:0000313" key="14">
    <source>
        <dbReference type="EMBL" id="EYT49155.1"/>
    </source>
</evidence>
<feature type="transmembrane region" description="Helical" evidence="9">
    <location>
        <begin position="524"/>
        <end position="541"/>
    </location>
</feature>
<comment type="caution">
    <text evidence="14">The sequence shown here is derived from an EMBL/GenBank/DDBJ whole genome shotgun (WGS) entry which is preliminary data.</text>
</comment>
<reference evidence="14 15" key="1">
    <citation type="journal article" date="2013" name="Genome Announc.">
        <title>Draft genome sequence of an Actinobacterium, Brachybacterium muris strain UCD-AY4.</title>
        <authorList>
            <person name="Lo J.R."/>
            <person name="Lang J.M."/>
            <person name="Darling A.E."/>
            <person name="Eisen J.A."/>
            <person name="Coil D.A."/>
        </authorList>
    </citation>
    <scope>NUCLEOTIDE SEQUENCE [LARGE SCALE GENOMIC DNA]</scope>
    <source>
        <strain evidence="14 15">UCD-AY4</strain>
    </source>
</reference>
<evidence type="ECO:0000256" key="9">
    <source>
        <dbReference type="SAM" id="Phobius"/>
    </source>
</evidence>
<feature type="transmembrane region" description="Helical" evidence="9">
    <location>
        <begin position="587"/>
        <end position="607"/>
    </location>
</feature>
<dbReference type="InterPro" id="IPR007182">
    <property type="entry name" value="MnhB"/>
</dbReference>
<dbReference type="PANTHER" id="PTHR43373">
    <property type="entry name" value="NA(+)/H(+) ANTIPORTER SUBUNIT"/>
    <property type="match status" value="1"/>
</dbReference>
<feature type="transmembrane region" description="Helical" evidence="9">
    <location>
        <begin position="112"/>
        <end position="130"/>
    </location>
</feature>
<feature type="transmembrane region" description="Helical" evidence="9">
    <location>
        <begin position="325"/>
        <end position="346"/>
    </location>
</feature>
<feature type="transmembrane region" description="Helical" evidence="9">
    <location>
        <begin position="766"/>
        <end position="783"/>
    </location>
</feature>
<dbReference type="GO" id="GO:0005886">
    <property type="term" value="C:plasma membrane"/>
    <property type="evidence" value="ECO:0007669"/>
    <property type="project" value="UniProtKB-SubCell"/>
</dbReference>
<evidence type="ECO:0000256" key="8">
    <source>
        <dbReference type="SAM" id="MobiDB-lite"/>
    </source>
</evidence>
<dbReference type="HOGENOM" id="CLU_007100_2_0_11"/>
<protein>
    <submittedName>
        <fullName evidence="14">Cation:proton antiporter</fullName>
    </submittedName>
</protein>
<feature type="transmembrane region" description="Helical" evidence="9">
    <location>
        <begin position="619"/>
        <end position="636"/>
    </location>
</feature>
<dbReference type="AlphaFoldDB" id="A0A022KTG6"/>
<feature type="transmembrane region" description="Helical" evidence="9">
    <location>
        <begin position="471"/>
        <end position="493"/>
    </location>
</feature>
<dbReference type="STRING" id="1249481.D641_0109360"/>
<dbReference type="InterPro" id="IPR025383">
    <property type="entry name" value="MrpA_C/MbhD"/>
</dbReference>
<evidence type="ECO:0000259" key="10">
    <source>
        <dbReference type="Pfam" id="PF00361"/>
    </source>
</evidence>
<dbReference type="NCBIfam" id="NF009290">
    <property type="entry name" value="PRK12650.1"/>
    <property type="match status" value="1"/>
</dbReference>
<keyword evidence="4 7" id="KW-0812">Transmembrane</keyword>
<organism evidence="14 15">
    <name type="scientific">Brachybacterium muris UCD-AY4</name>
    <dbReference type="NCBI Taxonomy" id="1249481"/>
    <lineage>
        <taxon>Bacteria</taxon>
        <taxon>Bacillati</taxon>
        <taxon>Actinomycetota</taxon>
        <taxon>Actinomycetes</taxon>
        <taxon>Micrococcales</taxon>
        <taxon>Dermabacteraceae</taxon>
        <taxon>Brachybacterium</taxon>
    </lineage>
</organism>
<feature type="transmembrane region" description="Helical" evidence="9">
    <location>
        <begin position="668"/>
        <end position="686"/>
    </location>
</feature>
<feature type="transmembrane region" description="Helical" evidence="9">
    <location>
        <begin position="76"/>
        <end position="100"/>
    </location>
</feature>
<evidence type="ECO:0000256" key="1">
    <source>
        <dbReference type="ARBA" id="ARBA00004651"/>
    </source>
</evidence>
<feature type="transmembrane region" description="Helical" evidence="9">
    <location>
        <begin position="706"/>
        <end position="725"/>
    </location>
</feature>
<evidence type="ECO:0000256" key="2">
    <source>
        <dbReference type="ARBA" id="ARBA00022448"/>
    </source>
</evidence>
<evidence type="ECO:0000256" key="7">
    <source>
        <dbReference type="RuleBase" id="RU000320"/>
    </source>
</evidence>
<feature type="transmembrane region" description="Helical" evidence="9">
    <location>
        <begin position="861"/>
        <end position="881"/>
    </location>
</feature>